<gene>
    <name evidence="5" type="ORF">LCGC14_0006860</name>
</gene>
<feature type="compositionally biased region" description="Basic and acidic residues" evidence="2">
    <location>
        <begin position="29"/>
        <end position="57"/>
    </location>
</feature>
<feature type="domain" description="CzcB-like barrel-sandwich hybrid" evidence="3">
    <location>
        <begin position="113"/>
        <end position="182"/>
    </location>
</feature>
<dbReference type="Gene3D" id="2.40.50.100">
    <property type="match status" value="1"/>
</dbReference>
<sequence length="338" mass="36754">MKNVNFLFILASICALTSGPIQAVQDNHAHEENVEHQDHEETGEYADSEEHTETGEHEEGDEHADHEESENAHVEISAGMAEQTGIRSREARGGTLVRTLVSYGRLTLDPDSIVHIRARFPGQIVNVNAGLGDRVEAGNPLITVESNDSLQTYTVTAPISGTVLERNANLGGVAAEQTLFTIVPLDTLLAELKIFPGQRQQVAPGQMVRIDTGDTQIEASIRDILPQSSDSPYVIARVEIDNADGLLAPGRLVTGHIVVERIDAPLMIEDRALQSLDNSQVVFIQDGDAFEARPLELGRSDGEFVEVLSGLMIGERYVVDNSYLIKADIEKSGAEHAH</sequence>
<dbReference type="InterPro" id="IPR058647">
    <property type="entry name" value="BSH_CzcB-like"/>
</dbReference>
<evidence type="ECO:0000256" key="1">
    <source>
        <dbReference type="ARBA" id="ARBA00022448"/>
    </source>
</evidence>
<reference evidence="5" key="1">
    <citation type="journal article" date="2015" name="Nature">
        <title>Complex archaea that bridge the gap between prokaryotes and eukaryotes.</title>
        <authorList>
            <person name="Spang A."/>
            <person name="Saw J.H."/>
            <person name="Jorgensen S.L."/>
            <person name="Zaremba-Niedzwiedzka K."/>
            <person name="Martijn J."/>
            <person name="Lind A.E."/>
            <person name="van Eijk R."/>
            <person name="Schleper C."/>
            <person name="Guy L."/>
            <person name="Ettema T.J."/>
        </authorList>
    </citation>
    <scope>NUCLEOTIDE SEQUENCE</scope>
</reference>
<dbReference type="GO" id="GO:0060003">
    <property type="term" value="P:copper ion export"/>
    <property type="evidence" value="ECO:0007669"/>
    <property type="project" value="TreeGrafter"/>
</dbReference>
<dbReference type="GO" id="GO:0030288">
    <property type="term" value="C:outer membrane-bounded periplasmic space"/>
    <property type="evidence" value="ECO:0007669"/>
    <property type="project" value="TreeGrafter"/>
</dbReference>
<dbReference type="AlphaFoldDB" id="A0A0F9W8C3"/>
<evidence type="ECO:0000259" key="4">
    <source>
        <dbReference type="Pfam" id="PF25975"/>
    </source>
</evidence>
<feature type="compositionally biased region" description="Basic and acidic residues" evidence="2">
    <location>
        <begin position="63"/>
        <end position="72"/>
    </location>
</feature>
<feature type="domain" description="CzcB-like C-terminal circularly permuted SH3-like" evidence="4">
    <location>
        <begin position="267"/>
        <end position="326"/>
    </location>
</feature>
<comment type="caution">
    <text evidence="5">The sequence shown here is derived from an EMBL/GenBank/DDBJ whole genome shotgun (WGS) entry which is preliminary data.</text>
</comment>
<dbReference type="Gene3D" id="2.40.420.20">
    <property type="match status" value="1"/>
</dbReference>
<dbReference type="InterPro" id="IPR011053">
    <property type="entry name" value="Single_hybrid_motif"/>
</dbReference>
<dbReference type="EMBL" id="LAZR01000001">
    <property type="protein sequence ID" value="KKO12670.1"/>
    <property type="molecule type" value="Genomic_DNA"/>
</dbReference>
<organism evidence="5">
    <name type="scientific">marine sediment metagenome</name>
    <dbReference type="NCBI Taxonomy" id="412755"/>
    <lineage>
        <taxon>unclassified sequences</taxon>
        <taxon>metagenomes</taxon>
        <taxon>ecological metagenomes</taxon>
    </lineage>
</organism>
<evidence type="ECO:0000256" key="2">
    <source>
        <dbReference type="SAM" id="MobiDB-lite"/>
    </source>
</evidence>
<dbReference type="PANTHER" id="PTHR30097:SF4">
    <property type="entry name" value="SLR6042 PROTEIN"/>
    <property type="match status" value="1"/>
</dbReference>
<dbReference type="SUPFAM" id="SSF51230">
    <property type="entry name" value="Single hybrid motif"/>
    <property type="match status" value="1"/>
</dbReference>
<accession>A0A0F9W8C3</accession>
<keyword evidence="1" id="KW-0813">Transport</keyword>
<name>A0A0F9W8C3_9ZZZZ</name>
<dbReference type="GO" id="GO:0046914">
    <property type="term" value="F:transition metal ion binding"/>
    <property type="evidence" value="ECO:0007669"/>
    <property type="project" value="TreeGrafter"/>
</dbReference>
<protein>
    <recommendedName>
        <fullName evidence="6">RND efflux pump membrane fusion protein barrel-sandwich domain-containing protein</fullName>
    </recommendedName>
</protein>
<evidence type="ECO:0008006" key="6">
    <source>
        <dbReference type="Google" id="ProtNLM"/>
    </source>
</evidence>
<dbReference type="InterPro" id="IPR058649">
    <property type="entry name" value="CzcB_C"/>
</dbReference>
<evidence type="ECO:0000313" key="5">
    <source>
        <dbReference type="EMBL" id="KKO12670.1"/>
    </source>
</evidence>
<dbReference type="Pfam" id="PF25975">
    <property type="entry name" value="CzcB_C"/>
    <property type="match status" value="1"/>
</dbReference>
<feature type="region of interest" description="Disordered" evidence="2">
    <location>
        <begin position="29"/>
        <end position="72"/>
    </location>
</feature>
<dbReference type="GO" id="GO:0015679">
    <property type="term" value="P:plasma membrane copper ion transport"/>
    <property type="evidence" value="ECO:0007669"/>
    <property type="project" value="TreeGrafter"/>
</dbReference>
<proteinExistence type="predicted"/>
<evidence type="ECO:0000259" key="3">
    <source>
        <dbReference type="Pfam" id="PF25973"/>
    </source>
</evidence>
<dbReference type="PANTHER" id="PTHR30097">
    <property type="entry name" value="CATION EFFLUX SYSTEM PROTEIN CUSB"/>
    <property type="match status" value="1"/>
</dbReference>
<dbReference type="Pfam" id="PF25973">
    <property type="entry name" value="BSH_CzcB"/>
    <property type="match status" value="1"/>
</dbReference>
<dbReference type="InterPro" id="IPR051909">
    <property type="entry name" value="MFP_Cation_Efflux"/>
</dbReference>